<dbReference type="AlphaFoldDB" id="A0A8D5G321"/>
<dbReference type="EMBL" id="AP024110">
    <property type="protein sequence ID" value="BCM25133.1"/>
    <property type="molecule type" value="Genomic_DNA"/>
</dbReference>
<dbReference type="RefSeq" id="WP_221763255.1">
    <property type="nucleotide sequence ID" value="NZ_AP024110.1"/>
</dbReference>
<evidence type="ECO:0000313" key="2">
    <source>
        <dbReference type="EMBL" id="BCM25133.1"/>
    </source>
</evidence>
<keyword evidence="1" id="KW-0812">Transmembrane</keyword>
<evidence type="ECO:0000256" key="1">
    <source>
        <dbReference type="SAM" id="Phobius"/>
    </source>
</evidence>
<keyword evidence="1" id="KW-1133">Transmembrane helix</keyword>
<reference evidence="2" key="1">
    <citation type="journal article" date="2021" name="Arch. Microbiol.">
        <title>Methyloradius palustris gen. nov., sp. nov., a methanol-oxidizing bacterium isolated from snow.</title>
        <authorList>
            <person name="Miyadera T."/>
            <person name="Kojima H."/>
            <person name="Fukui M."/>
        </authorList>
    </citation>
    <scope>NUCLEOTIDE SEQUENCE</scope>
    <source>
        <strain evidence="2">Zm11</strain>
    </source>
</reference>
<name>A0A8D5G321_9PROT</name>
<feature type="transmembrane region" description="Helical" evidence="1">
    <location>
        <begin position="75"/>
        <end position="97"/>
    </location>
</feature>
<protein>
    <submittedName>
        <fullName evidence="2">Uncharacterized protein</fullName>
    </submittedName>
</protein>
<accession>A0A8D5G321</accession>
<gene>
    <name evidence="2" type="ORF">ZMTM_13920</name>
</gene>
<dbReference type="KEGG" id="mpau:ZMTM_13920"/>
<proteinExistence type="predicted"/>
<dbReference type="Proteomes" id="UP000826722">
    <property type="component" value="Chromosome"/>
</dbReference>
<organism evidence="2 3">
    <name type="scientific">Methyloradius palustris</name>
    <dbReference type="NCBI Taxonomy" id="2778876"/>
    <lineage>
        <taxon>Bacteria</taxon>
        <taxon>Pseudomonadati</taxon>
        <taxon>Pseudomonadota</taxon>
        <taxon>Betaproteobacteria</taxon>
        <taxon>Nitrosomonadales</taxon>
        <taxon>Methylophilaceae</taxon>
        <taxon>Methyloradius</taxon>
    </lineage>
</organism>
<evidence type="ECO:0000313" key="3">
    <source>
        <dbReference type="Proteomes" id="UP000826722"/>
    </source>
</evidence>
<keyword evidence="1" id="KW-0472">Membrane</keyword>
<feature type="transmembrane region" description="Helical" evidence="1">
    <location>
        <begin position="9"/>
        <end position="26"/>
    </location>
</feature>
<keyword evidence="3" id="KW-1185">Reference proteome</keyword>
<sequence length="105" mass="11922">MALNKLQRIGIGCSILWIIGITPYYAKLELQTIEKVGAEQYAQCMNTPSARADFCNREDDIYKASFNDDQLVSNAAYHSLFQVAVAWLLGFGLLRLYRRMKGPRS</sequence>